<evidence type="ECO:0000313" key="3">
    <source>
        <dbReference type="Proteomes" id="UP000738349"/>
    </source>
</evidence>
<feature type="region of interest" description="Disordered" evidence="1">
    <location>
        <begin position="905"/>
        <end position="926"/>
    </location>
</feature>
<dbReference type="EMBL" id="JAGMUV010000004">
    <property type="protein sequence ID" value="KAH7160934.1"/>
    <property type="molecule type" value="Genomic_DNA"/>
</dbReference>
<protein>
    <submittedName>
        <fullName evidence="2">Uncharacterized protein</fullName>
    </submittedName>
</protein>
<keyword evidence="3" id="KW-1185">Reference proteome</keyword>
<dbReference type="Proteomes" id="UP000738349">
    <property type="component" value="Unassembled WGS sequence"/>
</dbReference>
<evidence type="ECO:0000256" key="1">
    <source>
        <dbReference type="SAM" id="MobiDB-lite"/>
    </source>
</evidence>
<gene>
    <name evidence="2" type="ORF">EDB81DRAFT_644400</name>
</gene>
<name>A0A9P9FG94_9HYPO</name>
<feature type="compositionally biased region" description="Polar residues" evidence="1">
    <location>
        <begin position="81"/>
        <end position="90"/>
    </location>
</feature>
<proteinExistence type="predicted"/>
<dbReference type="AlphaFoldDB" id="A0A9P9FG94"/>
<accession>A0A9P9FG94</accession>
<dbReference type="OrthoDB" id="185373at2759"/>
<evidence type="ECO:0000313" key="2">
    <source>
        <dbReference type="EMBL" id="KAH7160934.1"/>
    </source>
</evidence>
<organism evidence="2 3">
    <name type="scientific">Dactylonectria macrodidyma</name>
    <dbReference type="NCBI Taxonomy" id="307937"/>
    <lineage>
        <taxon>Eukaryota</taxon>
        <taxon>Fungi</taxon>
        <taxon>Dikarya</taxon>
        <taxon>Ascomycota</taxon>
        <taxon>Pezizomycotina</taxon>
        <taxon>Sordariomycetes</taxon>
        <taxon>Hypocreomycetidae</taxon>
        <taxon>Hypocreales</taxon>
        <taxon>Nectriaceae</taxon>
        <taxon>Dactylonectria</taxon>
    </lineage>
</organism>
<feature type="region of interest" description="Disordered" evidence="1">
    <location>
        <begin position="74"/>
        <end position="137"/>
    </location>
</feature>
<sequence length="949" mass="106665">MASSNAVPSRTAIHAIRGVLLTTSCSVILLAEERRQRLKIARAAIDNAKKLHTIRVNHNSIALSESFGRRDAYPAELGGDFSTSPGPQNTIRRRRRNGQSPRDSLKAEAAEEIDSTPPSKPIASLAPEPPEKRQRRWDEWDVARKELSRMSAPKPFTHNELFLRVSTDEITTASTRGQMRRRERDALVEPLIKASEIKAQQMSQVPSQDSLAALDRLLVKLESPAADPAVVAGQLDSAIDLLGRLILSEALEPNVALSRGIRILQSVVGSREHGKMPAILHSLHPACTEICLLAVPAMDSLHAKRDTEGVAQLLHYFFQSPVWHHNDTPHDQRNTWVTRMFMHYWRKTQNFTEIKSIYRLLQDAGLFTEGFLPLLTQYSIRRRITLIALDAGDDATAKAEMKRVRQLRPKATEHDVSLRGRFVIRDASLGKWEAVWPQLQGLTIKGMANDKYQNVLSWLTKIYCKGHSPEEIDIFVRDLVATHGMVLNQPLAFLVLDRHGRKRDIQSLAGWLQFCHGSGLDMDQIFFNEIVDKCCKYWSLARVDVVHMLEGVRSFMPSVHDPHVAKYSVRGALHDLHKHLPGEVTKGDGFGMVSKLPNTSGDSFTVFERTAFRCMNTLALEKNWQQVSDTFNEASEKGIGFSSRCLRLAVIANINLEGPHSRTATRLVSKAHMDGHDISSALVPLLVARLESGDDVGTVLREALGQGAHVHDSVYNKAARILTQKGFQEGAIKVCELAAQQNGNRELAYGRFNFATLVFTYTGQRRYQELRSLLVSFTSKSEWWQGSKECKESLKRAIKTVARQSLKSHSTDQEMHEDMLMCLKLALEHIKALRATVQQERTTLTQEVVGVFKQTDHAQQLGTDYVEDEAPVKHRMSEATMSWETPMARPRNVEQLEEAVYRGGQMRNEQSKSWSGGKAESQHKAPRAVELTNGQEEIFIARWHGVAHG</sequence>
<comment type="caution">
    <text evidence="2">The sequence shown here is derived from an EMBL/GenBank/DDBJ whole genome shotgun (WGS) entry which is preliminary data.</text>
</comment>
<reference evidence="2" key="1">
    <citation type="journal article" date="2021" name="Nat. Commun.">
        <title>Genetic determinants of endophytism in the Arabidopsis root mycobiome.</title>
        <authorList>
            <person name="Mesny F."/>
            <person name="Miyauchi S."/>
            <person name="Thiergart T."/>
            <person name="Pickel B."/>
            <person name="Atanasova L."/>
            <person name="Karlsson M."/>
            <person name="Huettel B."/>
            <person name="Barry K.W."/>
            <person name="Haridas S."/>
            <person name="Chen C."/>
            <person name="Bauer D."/>
            <person name="Andreopoulos W."/>
            <person name="Pangilinan J."/>
            <person name="LaButti K."/>
            <person name="Riley R."/>
            <person name="Lipzen A."/>
            <person name="Clum A."/>
            <person name="Drula E."/>
            <person name="Henrissat B."/>
            <person name="Kohler A."/>
            <person name="Grigoriev I.V."/>
            <person name="Martin F.M."/>
            <person name="Hacquard S."/>
        </authorList>
    </citation>
    <scope>NUCLEOTIDE SEQUENCE</scope>
    <source>
        <strain evidence="2">MPI-CAGE-AT-0147</strain>
    </source>
</reference>